<protein>
    <submittedName>
        <fullName evidence="1">Uncharacterized protein</fullName>
    </submittedName>
</protein>
<accession>A0A419W3G7</accession>
<comment type="caution">
    <text evidence="1">The sequence shown here is derived from an EMBL/GenBank/DDBJ whole genome shotgun (WGS) entry which is preliminary data.</text>
</comment>
<evidence type="ECO:0000313" key="2">
    <source>
        <dbReference type="Proteomes" id="UP000283387"/>
    </source>
</evidence>
<proteinExistence type="predicted"/>
<dbReference type="EMBL" id="RAPN01000001">
    <property type="protein sequence ID" value="RKD90003.1"/>
    <property type="molecule type" value="Genomic_DNA"/>
</dbReference>
<reference evidence="1 2" key="1">
    <citation type="submission" date="2018-09" db="EMBL/GenBank/DDBJ databases">
        <title>Genomic Encyclopedia of Archaeal and Bacterial Type Strains, Phase II (KMG-II): from individual species to whole genera.</title>
        <authorList>
            <person name="Goeker M."/>
        </authorList>
    </citation>
    <scope>NUCLEOTIDE SEQUENCE [LARGE SCALE GENOMIC DNA]</scope>
    <source>
        <strain evidence="1 2">DSM 27148</strain>
    </source>
</reference>
<name>A0A419W3G7_9BACT</name>
<dbReference type="RefSeq" id="WP_120271442.1">
    <property type="nucleotide sequence ID" value="NZ_RAPN01000001.1"/>
</dbReference>
<dbReference type="Proteomes" id="UP000283387">
    <property type="component" value="Unassembled WGS sequence"/>
</dbReference>
<gene>
    <name evidence="1" type="ORF">BC643_0339</name>
</gene>
<sequence length="61" mass="7269">MNTEIDLHKWGEISLKLRQVYPQLTTADLAWRHGTKIEFYRMIAGELGMSRREFESMIEQL</sequence>
<evidence type="ECO:0000313" key="1">
    <source>
        <dbReference type="EMBL" id="RKD90003.1"/>
    </source>
</evidence>
<organism evidence="1 2">
    <name type="scientific">Mangrovibacterium diazotrophicum</name>
    <dbReference type="NCBI Taxonomy" id="1261403"/>
    <lineage>
        <taxon>Bacteria</taxon>
        <taxon>Pseudomonadati</taxon>
        <taxon>Bacteroidota</taxon>
        <taxon>Bacteroidia</taxon>
        <taxon>Marinilabiliales</taxon>
        <taxon>Prolixibacteraceae</taxon>
        <taxon>Mangrovibacterium</taxon>
    </lineage>
</organism>
<keyword evidence="2" id="KW-1185">Reference proteome</keyword>
<dbReference type="AlphaFoldDB" id="A0A419W3G7"/>